<dbReference type="EMBL" id="FOHU01000035">
    <property type="protein sequence ID" value="SET79424.1"/>
    <property type="molecule type" value="Genomic_DNA"/>
</dbReference>
<dbReference type="STRING" id="426128.SAMN05660297_03523"/>
<accession>A0A1I0H6U6</accession>
<feature type="transmembrane region" description="Helical" evidence="1">
    <location>
        <begin position="67"/>
        <end position="87"/>
    </location>
</feature>
<dbReference type="PANTHER" id="PTHR40044">
    <property type="entry name" value="INTEGRAL MEMBRANE PROTEIN-RELATED"/>
    <property type="match status" value="1"/>
</dbReference>
<keyword evidence="1" id="KW-0812">Transmembrane</keyword>
<feature type="transmembrane region" description="Helical" evidence="1">
    <location>
        <begin position="36"/>
        <end position="61"/>
    </location>
</feature>
<dbReference type="AlphaFoldDB" id="A0A1I0H6U6"/>
<dbReference type="OrthoDB" id="9786793at2"/>
<dbReference type="PANTHER" id="PTHR40044:SF1">
    <property type="entry name" value="INTEGRAL MEMBRANE PROTEIN"/>
    <property type="match status" value="1"/>
</dbReference>
<feature type="transmembrane region" description="Helical" evidence="1">
    <location>
        <begin position="127"/>
        <end position="147"/>
    </location>
</feature>
<keyword evidence="3" id="KW-1185">Reference proteome</keyword>
<feature type="transmembrane region" description="Helical" evidence="1">
    <location>
        <begin position="6"/>
        <end position="24"/>
    </location>
</feature>
<evidence type="ECO:0000313" key="3">
    <source>
        <dbReference type="Proteomes" id="UP000199568"/>
    </source>
</evidence>
<keyword evidence="1" id="KW-1133">Transmembrane helix</keyword>
<dbReference type="RefSeq" id="WP_090446919.1">
    <property type="nucleotide sequence ID" value="NZ_FOHU01000035.1"/>
</dbReference>
<evidence type="ECO:0000256" key="1">
    <source>
        <dbReference type="SAM" id="Phobius"/>
    </source>
</evidence>
<keyword evidence="1" id="KW-0472">Membrane</keyword>
<dbReference type="Pfam" id="PF06177">
    <property type="entry name" value="QueT"/>
    <property type="match status" value="1"/>
</dbReference>
<feature type="transmembrane region" description="Helical" evidence="1">
    <location>
        <begin position="94"/>
        <end position="115"/>
    </location>
</feature>
<organism evidence="2 3">
    <name type="scientific">Natronincola peptidivorans</name>
    <dbReference type="NCBI Taxonomy" id="426128"/>
    <lineage>
        <taxon>Bacteria</taxon>
        <taxon>Bacillati</taxon>
        <taxon>Bacillota</taxon>
        <taxon>Clostridia</taxon>
        <taxon>Peptostreptococcales</taxon>
        <taxon>Natronincolaceae</taxon>
        <taxon>Natronincola</taxon>
    </lineage>
</organism>
<protein>
    <submittedName>
        <fullName evidence="2">Uncharacterized membrane protein</fullName>
    </submittedName>
</protein>
<reference evidence="2 3" key="1">
    <citation type="submission" date="2016-10" db="EMBL/GenBank/DDBJ databases">
        <authorList>
            <person name="de Groot N.N."/>
        </authorList>
    </citation>
    <scope>NUCLEOTIDE SEQUENCE [LARGE SCALE GENOMIC DNA]</scope>
    <source>
        <strain evidence="2 3">DSM 18979</strain>
    </source>
</reference>
<evidence type="ECO:0000313" key="2">
    <source>
        <dbReference type="EMBL" id="SET79424.1"/>
    </source>
</evidence>
<proteinExistence type="predicted"/>
<name>A0A1I0H6U6_9FIRM</name>
<dbReference type="InterPro" id="IPR010387">
    <property type="entry name" value="QueT"/>
</dbReference>
<dbReference type="Proteomes" id="UP000199568">
    <property type="component" value="Unassembled WGS sequence"/>
</dbReference>
<gene>
    <name evidence="2" type="ORF">SAMN05660297_03523</name>
</gene>
<sequence length="159" mass="17296">MKKTKYLTQAAMIAALYVVLVEVFKPFSYGIMQVRIAEVLTVLPFFTPAAIPGLTVGALVSNIIGPYGILDIVFGSLATLIAAYLSYKMPKKVLVPIPPILVNAVIIGAMLYYIFLGTPDEMGLLPIMGWVGLGQLIACYGLGYPLMSILEKYKKNIFS</sequence>
<dbReference type="PIRSF" id="PIRSF031501">
    <property type="entry name" value="QueT"/>
    <property type="match status" value="1"/>
</dbReference>